<organism evidence="3 4">
    <name type="scientific">Listeria grayi</name>
    <name type="common">Listeria murrayi</name>
    <dbReference type="NCBI Taxonomy" id="1641"/>
    <lineage>
        <taxon>Bacteria</taxon>
        <taxon>Bacillati</taxon>
        <taxon>Bacillota</taxon>
        <taxon>Bacilli</taxon>
        <taxon>Bacillales</taxon>
        <taxon>Listeriaceae</taxon>
        <taxon>Listeria</taxon>
    </lineage>
</organism>
<dbReference type="InterPro" id="IPR036429">
    <property type="entry name" value="SpoA-like_sf"/>
</dbReference>
<feature type="domain" description="Flagellar motor switch protein FliN-like C-terminal" evidence="2">
    <location>
        <begin position="6"/>
        <end position="72"/>
    </location>
</feature>
<dbReference type="RefSeq" id="WP_003754683.1">
    <property type="nucleotide sequence ID" value="NZ_CABKNG010000001.1"/>
</dbReference>
<dbReference type="Pfam" id="PF01052">
    <property type="entry name" value="FliMN_C"/>
    <property type="match status" value="1"/>
</dbReference>
<proteinExistence type="inferred from homology"/>
<gene>
    <name evidence="3" type="ORF">NCTC10815_01264</name>
</gene>
<dbReference type="NCBIfam" id="NF005277">
    <property type="entry name" value="PRK06789.1"/>
    <property type="match status" value="1"/>
</dbReference>
<reference evidence="3 4" key="1">
    <citation type="submission" date="2018-06" db="EMBL/GenBank/DDBJ databases">
        <authorList>
            <consortium name="Pathogen Informatics"/>
            <person name="Doyle S."/>
        </authorList>
    </citation>
    <scope>NUCLEOTIDE SEQUENCE [LARGE SCALE GENOMIC DNA]</scope>
    <source>
        <strain evidence="4">NCTC 10815</strain>
    </source>
</reference>
<keyword evidence="3" id="KW-0966">Cell projection</keyword>
<dbReference type="SUPFAM" id="SSF101801">
    <property type="entry name" value="Surface presentation of antigens (SPOA)"/>
    <property type="match status" value="1"/>
</dbReference>
<dbReference type="PRINTS" id="PR00956">
    <property type="entry name" value="FLGMOTORFLIN"/>
</dbReference>
<accession>A0A378MJN6</accession>
<keyword evidence="3" id="KW-0282">Flagellum</keyword>
<dbReference type="Proteomes" id="UP000254879">
    <property type="component" value="Unassembled WGS sequence"/>
</dbReference>
<protein>
    <submittedName>
        <fullName evidence="3">Flagellar motor switch protein</fullName>
    </submittedName>
</protein>
<dbReference type="GO" id="GO:0006935">
    <property type="term" value="P:chemotaxis"/>
    <property type="evidence" value="ECO:0007669"/>
    <property type="project" value="InterPro"/>
</dbReference>
<keyword evidence="3" id="KW-0969">Cilium</keyword>
<dbReference type="GO" id="GO:0071973">
    <property type="term" value="P:bacterial-type flagellum-dependent cell motility"/>
    <property type="evidence" value="ECO:0007669"/>
    <property type="project" value="InterPro"/>
</dbReference>
<dbReference type="OrthoDB" id="2362681at2"/>
<dbReference type="InterPro" id="IPR001543">
    <property type="entry name" value="FliN-like_C"/>
</dbReference>
<evidence type="ECO:0000313" key="4">
    <source>
        <dbReference type="Proteomes" id="UP000254879"/>
    </source>
</evidence>
<evidence type="ECO:0000256" key="1">
    <source>
        <dbReference type="ARBA" id="ARBA00009226"/>
    </source>
</evidence>
<dbReference type="AlphaFoldDB" id="A0A378MJN6"/>
<evidence type="ECO:0000259" key="2">
    <source>
        <dbReference type="Pfam" id="PF01052"/>
    </source>
</evidence>
<sequence length="82" mass="9038">MEIKNEIPLQIDFELGRTNQQVGNLLDLKKGTIFRLECSTANVVKIVIAGTCIGYGEILTKDGKLFVKIVKLGDAAESDDRE</sequence>
<comment type="similarity">
    <text evidence="1">Belongs to the FliN/MopA/SpaO family.</text>
</comment>
<dbReference type="GO" id="GO:0003774">
    <property type="term" value="F:cytoskeletal motor activity"/>
    <property type="evidence" value="ECO:0007669"/>
    <property type="project" value="InterPro"/>
</dbReference>
<dbReference type="GO" id="GO:0009425">
    <property type="term" value="C:bacterial-type flagellum basal body"/>
    <property type="evidence" value="ECO:0007669"/>
    <property type="project" value="InterPro"/>
</dbReference>
<dbReference type="Gene3D" id="2.30.330.10">
    <property type="entry name" value="SpoA-like"/>
    <property type="match status" value="1"/>
</dbReference>
<dbReference type="EMBL" id="UGPG01000001">
    <property type="protein sequence ID" value="STY43955.1"/>
    <property type="molecule type" value="Genomic_DNA"/>
</dbReference>
<name>A0A378MJN6_LISGR</name>
<evidence type="ECO:0000313" key="3">
    <source>
        <dbReference type="EMBL" id="STY43955.1"/>
    </source>
</evidence>
<dbReference type="InterPro" id="IPR001172">
    <property type="entry name" value="FliN_T3SS_HrcQb"/>
</dbReference>